<comment type="caution">
    <text evidence="1">The sequence shown here is derived from an EMBL/GenBank/DDBJ whole genome shotgun (WGS) entry which is preliminary data.</text>
</comment>
<evidence type="ECO:0000313" key="1">
    <source>
        <dbReference type="EMBL" id="MBD1434917.1"/>
    </source>
</evidence>
<name>A0ABR7YU90_9SPHI</name>
<protein>
    <submittedName>
        <fullName evidence="1">Uncharacterized protein</fullName>
    </submittedName>
</protein>
<gene>
    <name evidence="1" type="ORF">H8B06_19000</name>
</gene>
<dbReference type="RefSeq" id="WP_190995774.1">
    <property type="nucleotide sequence ID" value="NZ_JACOIK010000016.1"/>
</dbReference>
<reference evidence="1 2" key="1">
    <citation type="submission" date="2020-08" db="EMBL/GenBank/DDBJ databases">
        <title>Sphingobacterium sp. DN00404 isolated from aquaculture water.</title>
        <authorList>
            <person name="Zhang M."/>
        </authorList>
    </citation>
    <scope>NUCLEOTIDE SEQUENCE [LARGE SCALE GENOMIC DNA]</scope>
    <source>
        <strain evidence="1 2">DN00404</strain>
    </source>
</reference>
<dbReference type="Proteomes" id="UP000602759">
    <property type="component" value="Unassembled WGS sequence"/>
</dbReference>
<keyword evidence="2" id="KW-1185">Reference proteome</keyword>
<organism evidence="1 2">
    <name type="scientific">Sphingobacterium micropteri</name>
    <dbReference type="NCBI Taxonomy" id="2763501"/>
    <lineage>
        <taxon>Bacteria</taxon>
        <taxon>Pseudomonadati</taxon>
        <taxon>Bacteroidota</taxon>
        <taxon>Sphingobacteriia</taxon>
        <taxon>Sphingobacteriales</taxon>
        <taxon>Sphingobacteriaceae</taxon>
        <taxon>Sphingobacterium</taxon>
    </lineage>
</organism>
<proteinExistence type="predicted"/>
<sequence>MNTKVYDVFLDDKIIGTTKFEKSDPPMGVIFGLLTFIDIVYGYDFIKNYCTENAIQLVHDYPTNKLLSTGTISNLKVLNENGIEVKGGENQISGMDGEFEITLLGVSYPFFEEEFPHHVKTYNEQFNK</sequence>
<dbReference type="EMBL" id="JACOIK010000016">
    <property type="protein sequence ID" value="MBD1434917.1"/>
    <property type="molecule type" value="Genomic_DNA"/>
</dbReference>
<evidence type="ECO:0000313" key="2">
    <source>
        <dbReference type="Proteomes" id="UP000602759"/>
    </source>
</evidence>
<accession>A0ABR7YU90</accession>